<dbReference type="EMBL" id="SRLO01001509">
    <property type="protein sequence ID" value="TNN37273.1"/>
    <property type="molecule type" value="Genomic_DNA"/>
</dbReference>
<dbReference type="AlphaFoldDB" id="A0A4Z2F8T7"/>
<comment type="caution">
    <text evidence="2">The sequence shown here is derived from an EMBL/GenBank/DDBJ whole genome shotgun (WGS) entry which is preliminary data.</text>
</comment>
<dbReference type="Pfam" id="PF18876">
    <property type="entry name" value="AFF4_CHD"/>
    <property type="match status" value="1"/>
</dbReference>
<sequence>MIVAGLKGQSLLQMAMFRHKQKIALKYSKTLTEHFSNSAAPPPSAVSLRGVKLIFTVGHINIMAAS</sequence>
<accession>A0A4Z2F8T7</accession>
<evidence type="ECO:0000259" key="1">
    <source>
        <dbReference type="Pfam" id="PF18876"/>
    </source>
</evidence>
<gene>
    <name evidence="2" type="primary">Aff1_1</name>
    <name evidence="2" type="ORF">EYF80_052562</name>
</gene>
<evidence type="ECO:0000313" key="2">
    <source>
        <dbReference type="EMBL" id="TNN37273.1"/>
    </source>
</evidence>
<reference evidence="2 3" key="1">
    <citation type="submission" date="2019-03" db="EMBL/GenBank/DDBJ databases">
        <title>First draft genome of Liparis tanakae, snailfish: a comprehensive survey of snailfish specific genes.</title>
        <authorList>
            <person name="Kim W."/>
            <person name="Song I."/>
            <person name="Jeong J.-H."/>
            <person name="Kim D."/>
            <person name="Kim S."/>
            <person name="Ryu S."/>
            <person name="Song J.Y."/>
            <person name="Lee S.K."/>
        </authorList>
    </citation>
    <scope>NUCLEOTIDE SEQUENCE [LARGE SCALE GENOMIC DNA]</scope>
    <source>
        <tissue evidence="2">Muscle</tissue>
    </source>
</reference>
<evidence type="ECO:0000313" key="3">
    <source>
        <dbReference type="Proteomes" id="UP000314294"/>
    </source>
</evidence>
<feature type="domain" description="AF4/FMR2 C-terminal homology" evidence="1">
    <location>
        <begin position="2"/>
        <end position="46"/>
    </location>
</feature>
<dbReference type="GO" id="GO:0005634">
    <property type="term" value="C:nucleus"/>
    <property type="evidence" value="ECO:0007669"/>
    <property type="project" value="InterPro"/>
</dbReference>
<protein>
    <submittedName>
        <fullName evidence="2">AF4/FMR2 family member 1</fullName>
    </submittedName>
</protein>
<keyword evidence="3" id="KW-1185">Reference proteome</keyword>
<organism evidence="2 3">
    <name type="scientific">Liparis tanakae</name>
    <name type="common">Tanaka's snailfish</name>
    <dbReference type="NCBI Taxonomy" id="230148"/>
    <lineage>
        <taxon>Eukaryota</taxon>
        <taxon>Metazoa</taxon>
        <taxon>Chordata</taxon>
        <taxon>Craniata</taxon>
        <taxon>Vertebrata</taxon>
        <taxon>Euteleostomi</taxon>
        <taxon>Actinopterygii</taxon>
        <taxon>Neopterygii</taxon>
        <taxon>Teleostei</taxon>
        <taxon>Neoteleostei</taxon>
        <taxon>Acanthomorphata</taxon>
        <taxon>Eupercaria</taxon>
        <taxon>Perciformes</taxon>
        <taxon>Cottioidei</taxon>
        <taxon>Cottales</taxon>
        <taxon>Liparidae</taxon>
        <taxon>Liparis</taxon>
    </lineage>
</organism>
<name>A0A4Z2F8T7_9TELE</name>
<dbReference type="Proteomes" id="UP000314294">
    <property type="component" value="Unassembled WGS sequence"/>
</dbReference>
<proteinExistence type="predicted"/>
<dbReference type="InterPro" id="IPR043640">
    <property type="entry name" value="AF4/FMR2_CHD"/>
</dbReference>